<feature type="domain" description="BTB" evidence="2">
    <location>
        <begin position="40"/>
        <end position="98"/>
    </location>
</feature>
<dbReference type="SMART" id="SM00225">
    <property type="entry name" value="BTB"/>
    <property type="match status" value="1"/>
</dbReference>
<dbReference type="PANTHER" id="PTHR11145:SF8">
    <property type="entry name" value="RE57120P"/>
    <property type="match status" value="1"/>
</dbReference>
<evidence type="ECO:0000313" key="3">
    <source>
        <dbReference type="EMBL" id="KAF2872625.1"/>
    </source>
</evidence>
<dbReference type="InterPro" id="IPR000210">
    <property type="entry name" value="BTB/POZ_dom"/>
</dbReference>
<dbReference type="InterPro" id="IPR045068">
    <property type="entry name" value="BACURD1-3"/>
</dbReference>
<gene>
    <name evidence="3" type="ORF">BDV95DRAFT_391474</name>
</gene>
<feature type="region of interest" description="Disordered" evidence="1">
    <location>
        <begin position="1"/>
        <end position="27"/>
    </location>
</feature>
<dbReference type="EMBL" id="JAADJZ010000009">
    <property type="protein sequence ID" value="KAF2872625.1"/>
    <property type="molecule type" value="Genomic_DNA"/>
</dbReference>
<dbReference type="OrthoDB" id="2414723at2759"/>
<dbReference type="Pfam" id="PF02214">
    <property type="entry name" value="BTB_2"/>
    <property type="match status" value="1"/>
</dbReference>
<name>A0A7C8MQM3_9PLEO</name>
<reference evidence="3 4" key="1">
    <citation type="submission" date="2020-01" db="EMBL/GenBank/DDBJ databases">
        <authorList>
            <consortium name="DOE Joint Genome Institute"/>
            <person name="Haridas S."/>
            <person name="Albert R."/>
            <person name="Binder M."/>
            <person name="Bloem J."/>
            <person name="Labutti K."/>
            <person name="Salamov A."/>
            <person name="Andreopoulos B."/>
            <person name="Baker S.E."/>
            <person name="Barry K."/>
            <person name="Bills G."/>
            <person name="Bluhm B.H."/>
            <person name="Cannon C."/>
            <person name="Castanera R."/>
            <person name="Culley D.E."/>
            <person name="Daum C."/>
            <person name="Ezra D."/>
            <person name="Gonzalez J.B."/>
            <person name="Henrissat B."/>
            <person name="Kuo A."/>
            <person name="Liang C."/>
            <person name="Lipzen A."/>
            <person name="Lutzoni F."/>
            <person name="Magnuson J."/>
            <person name="Mondo S."/>
            <person name="Nolan M."/>
            <person name="Ohm R."/>
            <person name="Pangilinan J."/>
            <person name="Park H.-J.H."/>
            <person name="Ramirez L."/>
            <person name="Alfaro M."/>
            <person name="Sun H."/>
            <person name="Tritt A."/>
            <person name="Yoshinaga Y."/>
            <person name="Zwiers L.-H.L."/>
            <person name="Turgeon B.G."/>
            <person name="Goodwin S.B."/>
            <person name="Spatafora J.W."/>
            <person name="Crous P.W."/>
            <person name="Grigoriev I.V."/>
        </authorList>
    </citation>
    <scope>NUCLEOTIDE SEQUENCE [LARGE SCALE GENOMIC DNA]</scope>
    <source>
        <strain evidence="3 4">CBS 611.86</strain>
    </source>
</reference>
<accession>A0A7C8MQM3</accession>
<evidence type="ECO:0000259" key="2">
    <source>
        <dbReference type="PROSITE" id="PS50097"/>
    </source>
</evidence>
<keyword evidence="4" id="KW-1185">Reference proteome</keyword>
<dbReference type="SUPFAM" id="SSF54695">
    <property type="entry name" value="POZ domain"/>
    <property type="match status" value="1"/>
</dbReference>
<dbReference type="PROSITE" id="PS50097">
    <property type="entry name" value="BTB"/>
    <property type="match status" value="1"/>
</dbReference>
<dbReference type="AlphaFoldDB" id="A0A7C8MQM3"/>
<dbReference type="GO" id="GO:0051260">
    <property type="term" value="P:protein homooligomerization"/>
    <property type="evidence" value="ECO:0007669"/>
    <property type="project" value="InterPro"/>
</dbReference>
<sequence>MESSLPKRSRGDREDGEAANDKDAKRVKAQEITRPDAGFITLDVGGRKIRTIRATLTASSWFNSLLERWDDDGMRQADGSYFIDANPDVFQYILDFMRRESTFPLLYSRETGFELPLYNKIAAEADYFGLHDLRDWIREGKFQQAVSTSIKTIVTPIDARDILALKPG</sequence>
<dbReference type="Gene3D" id="3.30.710.10">
    <property type="entry name" value="Potassium Channel Kv1.1, Chain A"/>
    <property type="match status" value="1"/>
</dbReference>
<evidence type="ECO:0000256" key="1">
    <source>
        <dbReference type="SAM" id="MobiDB-lite"/>
    </source>
</evidence>
<comment type="caution">
    <text evidence="3">The sequence shown here is derived from an EMBL/GenBank/DDBJ whole genome shotgun (WGS) entry which is preliminary data.</text>
</comment>
<dbReference type="InterPro" id="IPR003131">
    <property type="entry name" value="T1-type_BTB"/>
</dbReference>
<organism evidence="3 4">
    <name type="scientific">Massariosphaeria phaeospora</name>
    <dbReference type="NCBI Taxonomy" id="100035"/>
    <lineage>
        <taxon>Eukaryota</taxon>
        <taxon>Fungi</taxon>
        <taxon>Dikarya</taxon>
        <taxon>Ascomycota</taxon>
        <taxon>Pezizomycotina</taxon>
        <taxon>Dothideomycetes</taxon>
        <taxon>Pleosporomycetidae</taxon>
        <taxon>Pleosporales</taxon>
        <taxon>Pleosporales incertae sedis</taxon>
        <taxon>Massariosphaeria</taxon>
    </lineage>
</organism>
<proteinExistence type="predicted"/>
<dbReference type="InterPro" id="IPR011333">
    <property type="entry name" value="SKP1/BTB/POZ_sf"/>
</dbReference>
<dbReference type="PANTHER" id="PTHR11145">
    <property type="entry name" value="BTB/POZ DOMAIN-CONTAINING ADAPTER FOR CUL3-MEDIATED RHOA DEGRADATION PROTEIN FAMILY MEMBER"/>
    <property type="match status" value="1"/>
</dbReference>
<evidence type="ECO:0000313" key="4">
    <source>
        <dbReference type="Proteomes" id="UP000481861"/>
    </source>
</evidence>
<dbReference type="Proteomes" id="UP000481861">
    <property type="component" value="Unassembled WGS sequence"/>
</dbReference>
<dbReference type="CDD" id="cd18316">
    <property type="entry name" value="BTB_POZ_KCTD-like"/>
    <property type="match status" value="1"/>
</dbReference>
<protein>
    <recommendedName>
        <fullName evidence="2">BTB domain-containing protein</fullName>
    </recommendedName>
</protein>